<organism evidence="2 3">
    <name type="scientific">Sphingobium boeckii</name>
    <dbReference type="NCBI Taxonomy" id="1082345"/>
    <lineage>
        <taxon>Bacteria</taxon>
        <taxon>Pseudomonadati</taxon>
        <taxon>Pseudomonadota</taxon>
        <taxon>Alphaproteobacteria</taxon>
        <taxon>Sphingomonadales</taxon>
        <taxon>Sphingomonadaceae</taxon>
        <taxon>Sphingobium</taxon>
    </lineage>
</organism>
<evidence type="ECO:0000313" key="3">
    <source>
        <dbReference type="Proteomes" id="UP000549617"/>
    </source>
</evidence>
<gene>
    <name evidence="2" type="ORF">FHS49_001345</name>
</gene>
<evidence type="ECO:0000256" key="1">
    <source>
        <dbReference type="SAM" id="SignalP"/>
    </source>
</evidence>
<dbReference type="RefSeq" id="WP_425502674.1">
    <property type="nucleotide sequence ID" value="NZ_JACIJC010000002.1"/>
</dbReference>
<reference evidence="2 3" key="1">
    <citation type="submission" date="2020-08" db="EMBL/GenBank/DDBJ databases">
        <title>Genomic Encyclopedia of Type Strains, Phase IV (KMG-IV): sequencing the most valuable type-strain genomes for metagenomic binning, comparative biology and taxonomic classification.</title>
        <authorList>
            <person name="Goeker M."/>
        </authorList>
    </citation>
    <scope>NUCLEOTIDE SEQUENCE [LARGE SCALE GENOMIC DNA]</scope>
    <source>
        <strain evidence="2 3">DSM 25079</strain>
    </source>
</reference>
<evidence type="ECO:0000313" key="2">
    <source>
        <dbReference type="EMBL" id="MBB5685337.1"/>
    </source>
</evidence>
<accession>A0A7W9EDP9</accession>
<dbReference type="AlphaFoldDB" id="A0A7W9EDP9"/>
<dbReference type="Proteomes" id="UP000549617">
    <property type="component" value="Unassembled WGS sequence"/>
</dbReference>
<keyword evidence="3" id="KW-1185">Reference proteome</keyword>
<proteinExistence type="predicted"/>
<name>A0A7W9EDP9_9SPHN</name>
<protein>
    <submittedName>
        <fullName evidence="2">Uncharacterized protein</fullName>
    </submittedName>
</protein>
<feature type="chain" id="PRO_5030832758" evidence="1">
    <location>
        <begin position="22"/>
        <end position="128"/>
    </location>
</feature>
<comment type="caution">
    <text evidence="2">The sequence shown here is derived from an EMBL/GenBank/DDBJ whole genome shotgun (WGS) entry which is preliminary data.</text>
</comment>
<keyword evidence="1" id="KW-0732">Signal</keyword>
<feature type="signal peptide" evidence="1">
    <location>
        <begin position="1"/>
        <end position="21"/>
    </location>
</feature>
<sequence length="128" mass="13916">MMRAILPLAALALMTSASALAAKTDRNAVPAATPDGPAIDCVQISAIRDTRVHGDKVIDFHMRGGKVYRNELPYQCSSLGFEERFSYQTSINRLCSVDVITVLRNPPLTQGPSCGLGKFQPVKLARKK</sequence>
<dbReference type="EMBL" id="JACIJC010000002">
    <property type="protein sequence ID" value="MBB5685337.1"/>
    <property type="molecule type" value="Genomic_DNA"/>
</dbReference>